<accession>A0A212RQE5</accession>
<dbReference type="Pfam" id="PF09985">
    <property type="entry name" value="Glucodextran_C"/>
    <property type="match status" value="1"/>
</dbReference>
<proteinExistence type="inferred from homology"/>
<dbReference type="PANTHER" id="PTHR36306">
    <property type="entry name" value="ALPHA-AMYLASE-RELATED-RELATED"/>
    <property type="match status" value="1"/>
</dbReference>
<dbReference type="GO" id="GO:0003824">
    <property type="term" value="F:catalytic activity"/>
    <property type="evidence" value="ECO:0007669"/>
    <property type="project" value="InterPro"/>
</dbReference>
<dbReference type="InterPro" id="IPR052046">
    <property type="entry name" value="GH57_Enzymes"/>
</dbReference>
<feature type="region of interest" description="Disordered" evidence="4">
    <location>
        <begin position="1008"/>
        <end position="1033"/>
    </location>
</feature>
<reference evidence="8" key="1">
    <citation type="submission" date="2017-06" db="EMBL/GenBank/DDBJ databases">
        <authorList>
            <person name="Varghese N."/>
            <person name="Submissions S."/>
        </authorList>
    </citation>
    <scope>NUCLEOTIDE SEQUENCE [LARGE SCALE GENOMIC DNA]</scope>
    <source>
        <strain evidence="8">JAD2</strain>
    </source>
</reference>
<keyword evidence="2 3" id="KW-0119">Carbohydrate metabolism</keyword>
<dbReference type="SUPFAM" id="SSF88713">
    <property type="entry name" value="Glycoside hydrolase/deacetylase"/>
    <property type="match status" value="1"/>
</dbReference>
<dbReference type="InParanoid" id="A0A212RQE5"/>
<evidence type="ECO:0000256" key="3">
    <source>
        <dbReference type="RuleBase" id="RU361196"/>
    </source>
</evidence>
<dbReference type="AlphaFoldDB" id="A0A212RQE5"/>
<evidence type="ECO:0000259" key="6">
    <source>
        <dbReference type="Pfam" id="PF09985"/>
    </source>
</evidence>
<dbReference type="GO" id="GO:0005975">
    <property type="term" value="P:carbohydrate metabolic process"/>
    <property type="evidence" value="ECO:0007669"/>
    <property type="project" value="InterPro"/>
</dbReference>
<dbReference type="InterPro" id="IPR004300">
    <property type="entry name" value="Glyco_hydro_57_N"/>
</dbReference>
<dbReference type="CDD" id="cd09626">
    <property type="entry name" value="DOMON_glucodextranase_like"/>
    <property type="match status" value="1"/>
</dbReference>
<sequence>MRIRGWGIFLLALWALGVGCRPTPRPTPTWPPPSPTPTEALEEAPLYLALIWHQHQPFYPKDPQTGLYTRPWARVHATKDYYDMAAILREYPNVHVTFNLTPVLIRQLEDLAGGAKDVYWALSEKPAEALTEDEKRFLLRRFFDANWERVIPRFPRYRELLEKRGRSADPAAIERALESFTVQDFRDLQVLFNLAWMDPDFLARPPLADLVRKGRDFTEADKSVIFEETRRILKEILPLHKALQEAGQIEVITTPYAHPILPLLIYSDLARVGNPEALLPDPPFIAPEDAREHLRRAVALYEAHFGRPPRGLWPAEGAVAQQIVPMVADAGFLWMASGEPVLARSLGLSGFTRDARETVEEVDLLYRPYRLSDPQGRPLFIVFRDGVLSDKIGFTYSGMPGEAAAEDFIRRLENIREKAREKGVQGPLLVSVILDGENAWEYYENDGKAFLHGLYRRLSESRTIRTVTPSEFLRMFPEAARPLPKLFPGAWFSPNYDTWIGEAEEREAWTALRRAREALREYEEGRKPATPEVLERAREAMLLAEGSDWFWWYGTDQDSGQDDYFDDAFRMLLRQVYEALGEPVPDSLAVPIVPPPVAEPAAPFTGPSTPALDGRATPGEWDAAARYTGSDPALREFWIGADRTHLYARVDGAWEGDVAFGFYIAAPGGAGRSGFSAHPAGPRIPLGFGATHAIQVVRAGEKVTAELLQATPDGGWSPAPGELSVRLGEGTLELAVPQRALGNLQAGDPLLWAVVASGPQGAVRLPASGVARFQIPDFGLAQVILDVEDPEGDDHGPGSYTYPTDPVFLPQVFDLKRFQVGEEGEDLVFRFEFYGPIPNPWGSPNGLALQTLDIYIDRDPGKGTGARLLLPGRNAALAEGFGWDIALWAEGWTPGVYAPDEQGKPKPVPGASLRIAVNPNQRTVLLRAPRRIFGAGFDPRQAAYLAAVLSQEGFPSPGVWRVRDVLPQAAQWRLGGGPADTNHTRILDLAWPAGRSPTQEALLSAYRPSQEPNLDRLGPDDFAQLPMLRPEGR</sequence>
<evidence type="ECO:0000313" key="7">
    <source>
        <dbReference type="EMBL" id="SNB74649.1"/>
    </source>
</evidence>
<keyword evidence="8" id="KW-1185">Reference proteome</keyword>
<dbReference type="Gene3D" id="3.20.110.10">
    <property type="entry name" value="Glycoside hydrolase 38, N terminal domain"/>
    <property type="match status" value="1"/>
</dbReference>
<dbReference type="InterPro" id="IPR011330">
    <property type="entry name" value="Glyco_hydro/deAcase_b/a-brl"/>
</dbReference>
<dbReference type="Proteomes" id="UP000197025">
    <property type="component" value="Unassembled WGS sequence"/>
</dbReference>
<evidence type="ECO:0000256" key="4">
    <source>
        <dbReference type="SAM" id="MobiDB-lite"/>
    </source>
</evidence>
<dbReference type="SUPFAM" id="SSF49344">
    <property type="entry name" value="CBD9-like"/>
    <property type="match status" value="1"/>
</dbReference>
<dbReference type="OrthoDB" id="3902805at2"/>
<dbReference type="PROSITE" id="PS51257">
    <property type="entry name" value="PROKAR_LIPOPROTEIN"/>
    <property type="match status" value="1"/>
</dbReference>
<dbReference type="InterPro" id="IPR019248">
    <property type="entry name" value="Glucodextran_C"/>
</dbReference>
<evidence type="ECO:0000259" key="5">
    <source>
        <dbReference type="Pfam" id="PF03065"/>
    </source>
</evidence>
<dbReference type="RefSeq" id="WP_088572312.1">
    <property type="nucleotide sequence ID" value="NZ_FYEK01000075.1"/>
</dbReference>
<evidence type="ECO:0000256" key="2">
    <source>
        <dbReference type="ARBA" id="ARBA00023277"/>
    </source>
</evidence>
<feature type="domain" description="Glucodextranase-like C-terminal" evidence="6">
    <location>
        <begin position="784"/>
        <end position="1010"/>
    </location>
</feature>
<evidence type="ECO:0000313" key="8">
    <source>
        <dbReference type="Proteomes" id="UP000197025"/>
    </source>
</evidence>
<name>A0A212RQE5_9CHLR</name>
<gene>
    <name evidence="7" type="ORF">SAMN02746019_00017860</name>
</gene>
<dbReference type="EMBL" id="FYEK01000075">
    <property type="protein sequence ID" value="SNB74649.1"/>
    <property type="molecule type" value="Genomic_DNA"/>
</dbReference>
<protein>
    <submittedName>
        <fullName evidence="7">Pullulanase /alpha-amylase</fullName>
    </submittedName>
</protein>
<organism evidence="7 8">
    <name type="scientific">Thermoflexus hugenholtzii JAD2</name>
    <dbReference type="NCBI Taxonomy" id="877466"/>
    <lineage>
        <taxon>Bacteria</taxon>
        <taxon>Bacillati</taxon>
        <taxon>Chloroflexota</taxon>
        <taxon>Thermoflexia</taxon>
        <taxon>Thermoflexales</taxon>
        <taxon>Thermoflexaceae</taxon>
        <taxon>Thermoflexus</taxon>
    </lineage>
</organism>
<comment type="similarity">
    <text evidence="1 3">Belongs to the glycosyl hydrolase 57 family.</text>
</comment>
<dbReference type="Pfam" id="PF03065">
    <property type="entry name" value="Glyco_hydro_57"/>
    <property type="match status" value="1"/>
</dbReference>
<dbReference type="Gene3D" id="2.60.40.1190">
    <property type="match status" value="1"/>
</dbReference>
<evidence type="ECO:0000256" key="1">
    <source>
        <dbReference type="ARBA" id="ARBA00006821"/>
    </source>
</evidence>
<dbReference type="CDD" id="cd10796">
    <property type="entry name" value="GH57N_APU"/>
    <property type="match status" value="1"/>
</dbReference>
<feature type="domain" description="Glycoside hydrolase family 57 N-terminal" evidence="5">
    <location>
        <begin position="49"/>
        <end position="478"/>
    </location>
</feature>
<dbReference type="InterPro" id="IPR027291">
    <property type="entry name" value="Glyco_hydro_38_N_sf"/>
</dbReference>
<dbReference type="PANTHER" id="PTHR36306:SF1">
    <property type="entry name" value="ALPHA-AMYLASE-RELATED"/>
    <property type="match status" value="1"/>
</dbReference>